<evidence type="ECO:0000259" key="5">
    <source>
        <dbReference type="PROSITE" id="PS51767"/>
    </source>
</evidence>
<dbReference type="GO" id="GO:0004190">
    <property type="term" value="F:aspartic-type endopeptidase activity"/>
    <property type="evidence" value="ECO:0007669"/>
    <property type="project" value="UniProtKB-KW"/>
</dbReference>
<protein>
    <recommendedName>
        <fullName evidence="5">Peptidase A1 domain-containing protein</fullName>
    </recommendedName>
</protein>
<evidence type="ECO:0000256" key="4">
    <source>
        <dbReference type="RuleBase" id="RU000454"/>
    </source>
</evidence>
<keyword evidence="4" id="KW-0378">Hydrolase</keyword>
<dbReference type="PROSITE" id="PS00141">
    <property type="entry name" value="ASP_PROTEASE"/>
    <property type="match status" value="1"/>
</dbReference>
<dbReference type="PRINTS" id="PR00792">
    <property type="entry name" value="PEPSIN"/>
</dbReference>
<dbReference type="OrthoDB" id="2747330at2759"/>
<dbReference type="Proteomes" id="UP000324748">
    <property type="component" value="Unassembled WGS sequence"/>
</dbReference>
<dbReference type="PANTHER" id="PTHR47966:SF6">
    <property type="entry name" value="PEPTIDASE A1 DOMAIN-CONTAINING PROTEIN"/>
    <property type="match status" value="1"/>
</dbReference>
<evidence type="ECO:0000256" key="2">
    <source>
        <dbReference type="ARBA" id="ARBA00022750"/>
    </source>
</evidence>
<evidence type="ECO:0000256" key="1">
    <source>
        <dbReference type="ARBA" id="ARBA00007447"/>
    </source>
</evidence>
<evidence type="ECO:0000256" key="3">
    <source>
        <dbReference type="PIRSR" id="PIRSR601461-1"/>
    </source>
</evidence>
<dbReference type="FunFam" id="2.40.70.10:FF:000307">
    <property type="match status" value="1"/>
</dbReference>
<sequence length="520" mass="55379">MSIVRTPIFYQAPTGNFKQVLGHGIARYGFFGFLNSDRATSDMGPYVQSNLPPQMQALSVEYLAKKKSKTKRGLKKQLFSRLLQLFPSALGTIESGTKLVMSPVVSTSDVISGHFPGKDELAQDSSWGTSTVKTDSLQGDLLWSTTVNLGSSSQPLRVNVDTGSADFFVFDPKCSTCALSTHSAFLYAQSSTFTPLVNISFNAQYADGGGVNGYLAQDSLSFGAGVTIPHQLFGLATDVSGYWQSLGVDGLMGMGPDALSSFPPPNNQGVFTQLLKNKVISQPVIGIALTKASTNSSGEFSFGKVNDQFIRGGSSQLLWKNVSSQNFWGTDLSGVFVDGTNVMASDDPPRAIVDTGTSLMLVSDKAAAGIHLKIPGAVMDSSNGIWRLPCSVATPAAAKRPTFASIFSGFMRPQRRATLRGAFTKAYATPPNIFVELGAGSQKFGIPVTDLAYQAIPSNEANSLAGDGRTKMCYSGIQAGADGFFVLGGTFIKNHYIALKRDGNNKSIGFGNRKDMPEIQ</sequence>
<dbReference type="PANTHER" id="PTHR47966">
    <property type="entry name" value="BETA-SITE APP-CLEAVING ENZYME, ISOFORM A-RELATED"/>
    <property type="match status" value="1"/>
</dbReference>
<feature type="domain" description="Peptidase A1" evidence="5">
    <location>
        <begin position="143"/>
        <end position="511"/>
    </location>
</feature>
<accession>A0A5B0NBY8</accession>
<comment type="similarity">
    <text evidence="1 4">Belongs to the peptidase A1 family.</text>
</comment>
<feature type="active site" evidence="3">
    <location>
        <position position="354"/>
    </location>
</feature>
<reference evidence="8 9" key="1">
    <citation type="submission" date="2019-05" db="EMBL/GenBank/DDBJ databases">
        <title>Emergence of the Ug99 lineage of the wheat stem rust pathogen through somatic hybridization.</title>
        <authorList>
            <person name="Li F."/>
            <person name="Upadhyaya N.M."/>
            <person name="Sperschneider J."/>
            <person name="Matny O."/>
            <person name="Nguyen-Phuc H."/>
            <person name="Mago R."/>
            <person name="Raley C."/>
            <person name="Miller M.E."/>
            <person name="Silverstein K.A.T."/>
            <person name="Henningsen E."/>
            <person name="Hirsch C.D."/>
            <person name="Visser B."/>
            <person name="Pretorius Z.A."/>
            <person name="Steffenson B.J."/>
            <person name="Schwessinger B."/>
            <person name="Dodds P.N."/>
            <person name="Figueroa M."/>
        </authorList>
    </citation>
    <scope>NUCLEOTIDE SEQUENCE [LARGE SCALE GENOMIC DNA]</scope>
    <source>
        <strain evidence="6">21-0</strain>
        <strain evidence="7 9">Ug99</strain>
    </source>
</reference>
<feature type="active site" evidence="3">
    <location>
        <position position="161"/>
    </location>
</feature>
<evidence type="ECO:0000313" key="9">
    <source>
        <dbReference type="Proteomes" id="UP000325313"/>
    </source>
</evidence>
<keyword evidence="2 4" id="KW-0064">Aspartyl protease</keyword>
<dbReference type="Gene3D" id="2.40.70.10">
    <property type="entry name" value="Acid Proteases"/>
    <property type="match status" value="2"/>
</dbReference>
<dbReference type="SUPFAM" id="SSF50630">
    <property type="entry name" value="Acid proteases"/>
    <property type="match status" value="1"/>
</dbReference>
<proteinExistence type="inferred from homology"/>
<gene>
    <name evidence="6" type="ORF">PGT21_031319</name>
    <name evidence="7" type="ORF">PGTUg99_006544</name>
</gene>
<evidence type="ECO:0000313" key="6">
    <source>
        <dbReference type="EMBL" id="KAA1072259.1"/>
    </source>
</evidence>
<dbReference type="Proteomes" id="UP000325313">
    <property type="component" value="Unassembled WGS sequence"/>
</dbReference>
<comment type="caution">
    <text evidence="7">The sequence shown here is derived from an EMBL/GenBank/DDBJ whole genome shotgun (WGS) entry which is preliminary data.</text>
</comment>
<dbReference type="GO" id="GO:0006508">
    <property type="term" value="P:proteolysis"/>
    <property type="evidence" value="ECO:0007669"/>
    <property type="project" value="UniProtKB-KW"/>
</dbReference>
<evidence type="ECO:0000313" key="7">
    <source>
        <dbReference type="EMBL" id="KAA1086296.1"/>
    </source>
</evidence>
<keyword evidence="4" id="KW-0645">Protease</keyword>
<dbReference type="CDD" id="cd05471">
    <property type="entry name" value="pepsin_like"/>
    <property type="match status" value="1"/>
</dbReference>
<dbReference type="Pfam" id="PF00026">
    <property type="entry name" value="Asp"/>
    <property type="match status" value="1"/>
</dbReference>
<name>A0A5B0NBY8_PUCGR</name>
<keyword evidence="8" id="KW-1185">Reference proteome</keyword>
<dbReference type="EMBL" id="VSWC01000170">
    <property type="protein sequence ID" value="KAA1072259.1"/>
    <property type="molecule type" value="Genomic_DNA"/>
</dbReference>
<dbReference type="InterPro" id="IPR001969">
    <property type="entry name" value="Aspartic_peptidase_AS"/>
</dbReference>
<dbReference type="InterPro" id="IPR021109">
    <property type="entry name" value="Peptidase_aspartic_dom_sf"/>
</dbReference>
<evidence type="ECO:0000313" key="8">
    <source>
        <dbReference type="Proteomes" id="UP000324748"/>
    </source>
</evidence>
<dbReference type="EMBL" id="VDEP01000411">
    <property type="protein sequence ID" value="KAA1086296.1"/>
    <property type="molecule type" value="Genomic_DNA"/>
</dbReference>
<organism evidence="7 9">
    <name type="scientific">Puccinia graminis f. sp. tritici</name>
    <dbReference type="NCBI Taxonomy" id="56615"/>
    <lineage>
        <taxon>Eukaryota</taxon>
        <taxon>Fungi</taxon>
        <taxon>Dikarya</taxon>
        <taxon>Basidiomycota</taxon>
        <taxon>Pucciniomycotina</taxon>
        <taxon>Pucciniomycetes</taxon>
        <taxon>Pucciniales</taxon>
        <taxon>Pucciniaceae</taxon>
        <taxon>Puccinia</taxon>
    </lineage>
</organism>
<dbReference type="AlphaFoldDB" id="A0A5B0NBY8"/>
<dbReference type="InterPro" id="IPR034164">
    <property type="entry name" value="Pepsin-like_dom"/>
</dbReference>
<dbReference type="InterPro" id="IPR001461">
    <property type="entry name" value="Aspartic_peptidase_A1"/>
</dbReference>
<dbReference type="InterPro" id="IPR033121">
    <property type="entry name" value="PEPTIDASE_A1"/>
</dbReference>
<dbReference type="PROSITE" id="PS51767">
    <property type="entry name" value="PEPTIDASE_A1"/>
    <property type="match status" value="1"/>
</dbReference>